<accession>A0AAU9WDL9</accession>
<dbReference type="PANTHER" id="PTHR10845:SF192">
    <property type="entry name" value="DOUBLE HIT, ISOFORM B"/>
    <property type="match status" value="1"/>
</dbReference>
<dbReference type="PROSITE" id="PS50132">
    <property type="entry name" value="RGS"/>
    <property type="match status" value="1"/>
</dbReference>
<keyword evidence="3" id="KW-1185">Reference proteome</keyword>
<evidence type="ECO:0000259" key="1">
    <source>
        <dbReference type="PROSITE" id="PS50132"/>
    </source>
</evidence>
<dbReference type="Proteomes" id="UP001159428">
    <property type="component" value="Unassembled WGS sequence"/>
</dbReference>
<evidence type="ECO:0000313" key="2">
    <source>
        <dbReference type="EMBL" id="CAH3110732.1"/>
    </source>
</evidence>
<dbReference type="InterPro" id="IPR036305">
    <property type="entry name" value="RGS_sf"/>
</dbReference>
<evidence type="ECO:0000313" key="3">
    <source>
        <dbReference type="Proteomes" id="UP001159428"/>
    </source>
</evidence>
<organism evidence="2 3">
    <name type="scientific">Pocillopora meandrina</name>
    <dbReference type="NCBI Taxonomy" id="46732"/>
    <lineage>
        <taxon>Eukaryota</taxon>
        <taxon>Metazoa</taxon>
        <taxon>Cnidaria</taxon>
        <taxon>Anthozoa</taxon>
        <taxon>Hexacorallia</taxon>
        <taxon>Scleractinia</taxon>
        <taxon>Astrocoeniina</taxon>
        <taxon>Pocilloporidae</taxon>
        <taxon>Pocillopora</taxon>
    </lineage>
</organism>
<gene>
    <name evidence="2" type="ORF">PMEA_00003798</name>
</gene>
<dbReference type="PRINTS" id="PR01301">
    <property type="entry name" value="RGSPROTEIN"/>
</dbReference>
<dbReference type="AlphaFoldDB" id="A0AAU9WDL9"/>
<dbReference type="FunFam" id="1.10.167.10:FF:000001">
    <property type="entry name" value="Putative regulator of g-protein signaling 12"/>
    <property type="match status" value="1"/>
</dbReference>
<dbReference type="Gene3D" id="1.10.167.10">
    <property type="entry name" value="Regulator of G-protein Signalling 4, domain 2"/>
    <property type="match status" value="1"/>
</dbReference>
<proteinExistence type="predicted"/>
<dbReference type="SUPFAM" id="SSF48097">
    <property type="entry name" value="Regulator of G-protein signaling, RGS"/>
    <property type="match status" value="1"/>
</dbReference>
<dbReference type="EMBL" id="CALNXJ010000012">
    <property type="protein sequence ID" value="CAH3110732.1"/>
    <property type="molecule type" value="Genomic_DNA"/>
</dbReference>
<dbReference type="SMART" id="SM00315">
    <property type="entry name" value="RGS"/>
    <property type="match status" value="1"/>
</dbReference>
<dbReference type="PANTHER" id="PTHR10845">
    <property type="entry name" value="REGULATOR OF G PROTEIN SIGNALING"/>
    <property type="match status" value="1"/>
</dbReference>
<name>A0AAU9WDL9_9CNID</name>
<reference evidence="2 3" key="1">
    <citation type="submission" date="2022-05" db="EMBL/GenBank/DDBJ databases">
        <authorList>
            <consortium name="Genoscope - CEA"/>
            <person name="William W."/>
        </authorList>
    </citation>
    <scope>NUCLEOTIDE SEQUENCE [LARGE SCALE GENOMIC DNA]</scope>
</reference>
<protein>
    <recommendedName>
        <fullName evidence="1">RGS domain-containing protein</fullName>
    </recommendedName>
</protein>
<sequence length="195" mass="22631">MAAYHKIWRHLRHLNPMGGCSSAVSPEDPNAQQNTKTNWCVCCGSRQDSTAALLSKKEQDLDCARPTIEEAKKWPTSFETVLKHKFGLQLFQDFLRSQYGEENLSFWLAVEDYKKSDESTRAEKARLIYEDYVSTLSPTEISLDAKVRAEIDKSMSNPDKDTFKCAQDHIFTLMYHDCFPRFIKSKHYKQLLKKH</sequence>
<dbReference type="Pfam" id="PF00615">
    <property type="entry name" value="RGS"/>
    <property type="match status" value="1"/>
</dbReference>
<feature type="domain" description="RGS" evidence="1">
    <location>
        <begin position="77"/>
        <end position="192"/>
    </location>
</feature>
<dbReference type="InterPro" id="IPR044926">
    <property type="entry name" value="RGS_subdomain_2"/>
</dbReference>
<comment type="caution">
    <text evidence="2">The sequence shown here is derived from an EMBL/GenBank/DDBJ whole genome shotgun (WGS) entry which is preliminary data.</text>
</comment>
<dbReference type="InterPro" id="IPR016137">
    <property type="entry name" value="RGS"/>
</dbReference>